<dbReference type="InterPro" id="IPR057744">
    <property type="entry name" value="OTAase-like"/>
</dbReference>
<dbReference type="PANTHER" id="PTHR43135">
    <property type="entry name" value="ALPHA-D-RIBOSE 1-METHYLPHOSPHONATE 5-TRIPHOSPHATE DIPHOSPHATASE"/>
    <property type="match status" value="1"/>
</dbReference>
<name>A0AA41U357_9ACTN</name>
<dbReference type="Gene3D" id="2.30.40.10">
    <property type="entry name" value="Urease, subunit C, domain 1"/>
    <property type="match status" value="1"/>
</dbReference>
<dbReference type="InterPro" id="IPR051781">
    <property type="entry name" value="Metallo-dep_Hydrolase"/>
</dbReference>
<dbReference type="RefSeq" id="WP_235056117.1">
    <property type="nucleotide sequence ID" value="NZ_JAKFHA010000024.1"/>
</dbReference>
<keyword evidence="3" id="KW-1185">Reference proteome</keyword>
<evidence type="ECO:0000259" key="1">
    <source>
        <dbReference type="Pfam" id="PF01979"/>
    </source>
</evidence>
<dbReference type="InterPro" id="IPR011059">
    <property type="entry name" value="Metal-dep_hydrolase_composite"/>
</dbReference>
<evidence type="ECO:0000313" key="2">
    <source>
        <dbReference type="EMBL" id="MCF2531465.1"/>
    </source>
</evidence>
<evidence type="ECO:0000313" key="3">
    <source>
        <dbReference type="Proteomes" id="UP001165378"/>
    </source>
</evidence>
<comment type="caution">
    <text evidence="2">The sequence shown here is derived from an EMBL/GenBank/DDBJ whole genome shotgun (WGS) entry which is preliminary data.</text>
</comment>
<gene>
    <name evidence="2" type="ORF">LZ495_30195</name>
</gene>
<dbReference type="Gene3D" id="3.20.20.140">
    <property type="entry name" value="Metal-dependent hydrolases"/>
    <property type="match status" value="1"/>
</dbReference>
<dbReference type="SUPFAM" id="SSF51338">
    <property type="entry name" value="Composite domain of metallo-dependent hydrolases"/>
    <property type="match status" value="1"/>
</dbReference>
<dbReference type="AlphaFoldDB" id="A0AA41U357"/>
<dbReference type="GO" id="GO:0016810">
    <property type="term" value="F:hydrolase activity, acting on carbon-nitrogen (but not peptide) bonds"/>
    <property type="evidence" value="ECO:0007669"/>
    <property type="project" value="InterPro"/>
</dbReference>
<accession>A0AA41U357</accession>
<dbReference type="InterPro" id="IPR006680">
    <property type="entry name" value="Amidohydro-rel"/>
</dbReference>
<protein>
    <submittedName>
        <fullName evidence="2">Amidohydrolase family protein</fullName>
    </submittedName>
</protein>
<dbReference type="InterPro" id="IPR032466">
    <property type="entry name" value="Metal_Hydrolase"/>
</dbReference>
<sequence>MAENGDTRSATLLTGAVLWDGLTSAPAGVRDVLVRDGRLERIAVRIAPPEPERVRVVDLSGRTLCPGFIDCHTHVAIDARSPARAFTDSTAAKTLAAVPVLATLLRNGFTTVRDLGCADVSHHTIALRDAVASGAVAGPRMLVAPHIISARGGHGDGSGLLSDEMQGCRRLAELACADGPDEIRRRVREEIRAGADWIKFAATGGFSTPSDAPDQVTYSAEEMAVLVATARDLGVPVAPHCYGDEGVKRAVRAGVRSIEHGNLASPEALRMVEDAGVFLVPTQYTVTTHARIAFDDDAWRGAPAFKQRKYQRYRRAILDSAEHVAASGVRIAFGSDCGMFPHEDNWREFTAMVANGITPERALKAATSTAADLLGLPDTGVIAEGNRADLVAMPGDPFTDIEATGRVDFVMKAGTIHRLPEQPAA</sequence>
<dbReference type="PANTHER" id="PTHR43135:SF3">
    <property type="entry name" value="ALPHA-D-RIBOSE 1-METHYLPHOSPHONATE 5-TRIPHOSPHATE DIPHOSPHATASE"/>
    <property type="match status" value="1"/>
</dbReference>
<organism evidence="2 3">
    <name type="scientific">Yinghuangia soli</name>
    <dbReference type="NCBI Taxonomy" id="2908204"/>
    <lineage>
        <taxon>Bacteria</taxon>
        <taxon>Bacillati</taxon>
        <taxon>Actinomycetota</taxon>
        <taxon>Actinomycetes</taxon>
        <taxon>Kitasatosporales</taxon>
        <taxon>Streptomycetaceae</taxon>
        <taxon>Yinghuangia</taxon>
    </lineage>
</organism>
<dbReference type="Proteomes" id="UP001165378">
    <property type="component" value="Unassembled WGS sequence"/>
</dbReference>
<dbReference type="EMBL" id="JAKFHA010000024">
    <property type="protein sequence ID" value="MCF2531465.1"/>
    <property type="molecule type" value="Genomic_DNA"/>
</dbReference>
<reference evidence="2" key="1">
    <citation type="submission" date="2022-01" db="EMBL/GenBank/DDBJ databases">
        <title>Genome-Based Taxonomic Classification of the Phylum Actinobacteria.</title>
        <authorList>
            <person name="Gao Y."/>
        </authorList>
    </citation>
    <scope>NUCLEOTIDE SEQUENCE</scope>
    <source>
        <strain evidence="2">KLBMP 8922</strain>
    </source>
</reference>
<dbReference type="CDD" id="cd01299">
    <property type="entry name" value="Met_dep_hydrolase_A"/>
    <property type="match status" value="1"/>
</dbReference>
<dbReference type="SUPFAM" id="SSF51556">
    <property type="entry name" value="Metallo-dependent hydrolases"/>
    <property type="match status" value="1"/>
</dbReference>
<proteinExistence type="predicted"/>
<feature type="domain" description="Amidohydrolase-related" evidence="1">
    <location>
        <begin position="63"/>
        <end position="416"/>
    </location>
</feature>
<dbReference type="Pfam" id="PF01979">
    <property type="entry name" value="Amidohydro_1"/>
    <property type="match status" value="1"/>
</dbReference>